<gene>
    <name evidence="1" type="ORF">GCM10010497_56070</name>
</gene>
<sequence>MHGGGLEPYAHPARDVTGLRVGAVGDPEDLGSAVGDHFDDAHGALLYRSCAARVLLACLLAYSSYGSPLVAITQRLPTPGNR</sequence>
<dbReference type="EMBL" id="BMSJ01000012">
    <property type="protein sequence ID" value="GGR45411.1"/>
    <property type="molecule type" value="Genomic_DNA"/>
</dbReference>
<organism evidence="1 2">
    <name type="scientific">Streptomyces cinereoruber</name>
    <dbReference type="NCBI Taxonomy" id="67260"/>
    <lineage>
        <taxon>Bacteria</taxon>
        <taxon>Bacillati</taxon>
        <taxon>Actinomycetota</taxon>
        <taxon>Actinomycetes</taxon>
        <taxon>Kitasatosporales</taxon>
        <taxon>Streptomycetaceae</taxon>
        <taxon>Streptomyces</taxon>
    </lineage>
</organism>
<dbReference type="AlphaFoldDB" id="A0AAV4KTX3"/>
<evidence type="ECO:0000313" key="2">
    <source>
        <dbReference type="Proteomes" id="UP000642014"/>
    </source>
</evidence>
<dbReference type="Proteomes" id="UP000642014">
    <property type="component" value="Unassembled WGS sequence"/>
</dbReference>
<comment type="caution">
    <text evidence="1">The sequence shown here is derived from an EMBL/GenBank/DDBJ whole genome shotgun (WGS) entry which is preliminary data.</text>
</comment>
<reference evidence="1 2" key="1">
    <citation type="journal article" date="2014" name="Int. J. Syst. Evol. Microbiol.">
        <title>Complete genome sequence of Corynebacterium casei LMG S-19264T (=DSM 44701T), isolated from a smear-ripened cheese.</title>
        <authorList>
            <consortium name="US DOE Joint Genome Institute (JGI-PGF)"/>
            <person name="Walter F."/>
            <person name="Albersmeier A."/>
            <person name="Kalinowski J."/>
            <person name="Ruckert C."/>
        </authorList>
    </citation>
    <scope>NUCLEOTIDE SEQUENCE [LARGE SCALE GENOMIC DNA]</scope>
    <source>
        <strain evidence="1 2">JCM 4205</strain>
    </source>
</reference>
<proteinExistence type="predicted"/>
<name>A0AAV4KTX3_9ACTN</name>
<protein>
    <submittedName>
        <fullName evidence="1">Uncharacterized protein</fullName>
    </submittedName>
</protein>
<accession>A0AAV4KTX3</accession>
<evidence type="ECO:0000313" key="1">
    <source>
        <dbReference type="EMBL" id="GGR45411.1"/>
    </source>
</evidence>